<proteinExistence type="predicted"/>
<sequence>MKLPLFSVCCAIFFSGVMPIGYAHAMTVEEIIAQNKKLVQDRNRVECMRKAIKTRSGFIGSMSITHPIYILKEHIARKNC</sequence>
<reference evidence="2 3" key="1">
    <citation type="submission" date="2017-10" db="EMBL/GenBank/DDBJ databases">
        <authorList>
            <person name="Banno H."/>
            <person name="Chua N.-H."/>
        </authorList>
    </citation>
    <scope>NUCLEOTIDE SEQUENCE [LARGE SCALE GENOMIC DNA]</scope>
    <source>
        <strain evidence="2 3">SCPM-O-B-7607</strain>
    </source>
</reference>
<feature type="signal peptide" evidence="1">
    <location>
        <begin position="1"/>
        <end position="25"/>
    </location>
</feature>
<dbReference type="GeneID" id="89596145"/>
<feature type="chain" id="PRO_5014687827" evidence="1">
    <location>
        <begin position="26"/>
        <end position="80"/>
    </location>
</feature>
<gene>
    <name evidence="2" type="ORF">CS533_16410</name>
</gene>
<evidence type="ECO:0000313" key="2">
    <source>
        <dbReference type="EMBL" id="PHZ26345.1"/>
    </source>
</evidence>
<evidence type="ECO:0000256" key="1">
    <source>
        <dbReference type="SAM" id="SignalP"/>
    </source>
</evidence>
<organism evidence="2 3">
    <name type="scientific">Yersinia bercovieri</name>
    <dbReference type="NCBI Taxonomy" id="634"/>
    <lineage>
        <taxon>Bacteria</taxon>
        <taxon>Pseudomonadati</taxon>
        <taxon>Pseudomonadota</taxon>
        <taxon>Gammaproteobacteria</taxon>
        <taxon>Enterobacterales</taxon>
        <taxon>Yersiniaceae</taxon>
        <taxon>Yersinia</taxon>
    </lineage>
</organism>
<dbReference type="Proteomes" id="UP000229378">
    <property type="component" value="Unassembled WGS sequence"/>
</dbReference>
<evidence type="ECO:0000313" key="3">
    <source>
        <dbReference type="Proteomes" id="UP000229378"/>
    </source>
</evidence>
<keyword evidence="1" id="KW-0732">Signal</keyword>
<dbReference type="RefSeq" id="WP_099460618.1">
    <property type="nucleotide sequence ID" value="NZ_CABHQB010000102.1"/>
</dbReference>
<protein>
    <submittedName>
        <fullName evidence="2">Uncharacterized protein</fullName>
    </submittedName>
</protein>
<comment type="caution">
    <text evidence="2">The sequence shown here is derived from an EMBL/GenBank/DDBJ whole genome shotgun (WGS) entry which is preliminary data.</text>
</comment>
<dbReference type="AlphaFoldDB" id="A0A2G4TZ52"/>
<accession>A0A2G4TZ52</accession>
<dbReference type="EMBL" id="PEHN01000021">
    <property type="protein sequence ID" value="PHZ26345.1"/>
    <property type="molecule type" value="Genomic_DNA"/>
</dbReference>
<name>A0A2G4TZ52_YERBE</name>